<organism evidence="3 4">
    <name type="scientific">Triplophysa rosa</name>
    <name type="common">Cave loach</name>
    <dbReference type="NCBI Taxonomy" id="992332"/>
    <lineage>
        <taxon>Eukaryota</taxon>
        <taxon>Metazoa</taxon>
        <taxon>Chordata</taxon>
        <taxon>Craniata</taxon>
        <taxon>Vertebrata</taxon>
        <taxon>Euteleostomi</taxon>
        <taxon>Actinopterygii</taxon>
        <taxon>Neopterygii</taxon>
        <taxon>Teleostei</taxon>
        <taxon>Ostariophysi</taxon>
        <taxon>Cypriniformes</taxon>
        <taxon>Nemacheilidae</taxon>
        <taxon>Triplophysa</taxon>
    </lineage>
</organism>
<dbReference type="EMBL" id="JAFHDT010000002">
    <property type="protein sequence ID" value="KAI7812661.1"/>
    <property type="molecule type" value="Genomic_DNA"/>
</dbReference>
<keyword evidence="4" id="KW-1185">Reference proteome</keyword>
<protein>
    <submittedName>
        <fullName evidence="3">Uncharacterized protein</fullName>
    </submittedName>
</protein>
<comment type="caution">
    <text evidence="3">The sequence shown here is derived from an EMBL/GenBank/DDBJ whole genome shotgun (WGS) entry which is preliminary data.</text>
</comment>
<evidence type="ECO:0000256" key="1">
    <source>
        <dbReference type="SAM" id="MobiDB-lite"/>
    </source>
</evidence>
<evidence type="ECO:0000256" key="2">
    <source>
        <dbReference type="SAM" id="Phobius"/>
    </source>
</evidence>
<dbReference type="InterPro" id="IPR016187">
    <property type="entry name" value="CTDL_fold"/>
</dbReference>
<accession>A0A9W7X2C8</accession>
<keyword evidence="2" id="KW-1133">Transmembrane helix</keyword>
<sequence length="209" mass="23751">MELQHSASVSANEYEESEGIQRIDAVRTEDIYQCLQQPSTEAYHKNKTVVSEHYWGKRVFLIGTVNILILTIIVAIVAMSYSLHKETHLLVANGQEAKNEEKWLLYDNVFYLFWSEHSDCSAAIRLCAERDASLVTLTLKNKFWLQSKANGKQFLVLRSSLDGSGDSAPEYLAQDEVPDDDEDNHQCGTMTPETDKDHREGFVCERTTS</sequence>
<feature type="transmembrane region" description="Helical" evidence="2">
    <location>
        <begin position="59"/>
        <end position="81"/>
    </location>
</feature>
<evidence type="ECO:0000313" key="3">
    <source>
        <dbReference type="EMBL" id="KAI7812661.1"/>
    </source>
</evidence>
<feature type="region of interest" description="Disordered" evidence="1">
    <location>
        <begin position="166"/>
        <end position="209"/>
    </location>
</feature>
<feature type="compositionally biased region" description="Basic and acidic residues" evidence="1">
    <location>
        <begin position="193"/>
        <end position="209"/>
    </location>
</feature>
<keyword evidence="2" id="KW-0812">Transmembrane</keyword>
<name>A0A9W7X2C8_TRIRA</name>
<keyword evidence="2" id="KW-0472">Membrane</keyword>
<evidence type="ECO:0000313" key="4">
    <source>
        <dbReference type="Proteomes" id="UP001059041"/>
    </source>
</evidence>
<dbReference type="SUPFAM" id="SSF56436">
    <property type="entry name" value="C-type lectin-like"/>
    <property type="match status" value="1"/>
</dbReference>
<reference evidence="3" key="1">
    <citation type="submission" date="2021-02" db="EMBL/GenBank/DDBJ databases">
        <title>Comparative genomics reveals that relaxation of natural selection precedes convergent phenotypic evolution of cavefish.</title>
        <authorList>
            <person name="Peng Z."/>
        </authorList>
    </citation>
    <scope>NUCLEOTIDE SEQUENCE</scope>
    <source>
        <tissue evidence="3">Muscle</tissue>
    </source>
</reference>
<proteinExistence type="predicted"/>
<dbReference type="OrthoDB" id="8958581at2759"/>
<gene>
    <name evidence="3" type="ORF">IRJ41_006692</name>
</gene>
<dbReference type="AlphaFoldDB" id="A0A9W7X2C8"/>
<dbReference type="Proteomes" id="UP001059041">
    <property type="component" value="Linkage Group LG2"/>
</dbReference>